<organism evidence="3 4">
    <name type="scientific">Hymenobacter aranciens</name>
    <dbReference type="NCBI Taxonomy" id="3063996"/>
    <lineage>
        <taxon>Bacteria</taxon>
        <taxon>Pseudomonadati</taxon>
        <taxon>Bacteroidota</taxon>
        <taxon>Cytophagia</taxon>
        <taxon>Cytophagales</taxon>
        <taxon>Hymenobacteraceae</taxon>
        <taxon>Hymenobacter</taxon>
    </lineage>
</organism>
<reference evidence="3" key="1">
    <citation type="submission" date="2023-07" db="EMBL/GenBank/DDBJ databases">
        <authorList>
            <person name="Kim M.K."/>
        </authorList>
    </citation>
    <scope>NUCLEOTIDE SEQUENCE</scope>
    <source>
        <strain evidence="3">ASUV-10-1</strain>
    </source>
</reference>
<feature type="domain" description="Fatty acid desaturase" evidence="2">
    <location>
        <begin position="65"/>
        <end position="294"/>
    </location>
</feature>
<proteinExistence type="predicted"/>
<evidence type="ECO:0000256" key="1">
    <source>
        <dbReference type="SAM" id="Phobius"/>
    </source>
</evidence>
<dbReference type="PANTHER" id="PTHR36459:SF1">
    <property type="entry name" value="FATTY ACID DESATURASE DOMAIN-CONTAINING PROTEIN-RELATED"/>
    <property type="match status" value="1"/>
</dbReference>
<gene>
    <name evidence="3" type="ORF">Q5H93_17300</name>
</gene>
<comment type="caution">
    <text evidence="3">The sequence shown here is derived from an EMBL/GenBank/DDBJ whole genome shotgun (WGS) entry which is preliminary data.</text>
</comment>
<feature type="transmembrane region" description="Helical" evidence="1">
    <location>
        <begin position="63"/>
        <end position="80"/>
    </location>
</feature>
<dbReference type="Proteomes" id="UP001176429">
    <property type="component" value="Unassembled WGS sequence"/>
</dbReference>
<evidence type="ECO:0000259" key="2">
    <source>
        <dbReference type="Pfam" id="PF00487"/>
    </source>
</evidence>
<accession>A0ABT9BFN9</accession>
<feature type="transmembrane region" description="Helical" evidence="1">
    <location>
        <begin position="191"/>
        <end position="217"/>
    </location>
</feature>
<feature type="transmembrane region" description="Helical" evidence="1">
    <location>
        <begin position="37"/>
        <end position="57"/>
    </location>
</feature>
<dbReference type="EMBL" id="JAUQSY010000012">
    <property type="protein sequence ID" value="MDO7876504.1"/>
    <property type="molecule type" value="Genomic_DNA"/>
</dbReference>
<keyword evidence="1" id="KW-1133">Transmembrane helix</keyword>
<sequence length="408" mass="46552">MKSFSGTTDPVYLAPTYPSRADEFFGRFVQDRRDLPFVYLTLQISATMLPLAVLLFVPAVTGWLWWAVFGVYFALGNARFRGPFGLMQHCTSHRVFFKKKYGYLNHYLPWVIGPLFGQTPETYFTHHLGMHHPENNLPDDESSTMFYQRDSLRSFLRYLGDFFLLGIPKLVSYLGSRNKPTLRRRLLRGEAVYLVVTFGLLFVNWPATVAVLILPVITGRCIMMLGNWAQHAFIAADAPDNCYQNSVTCINTPYNHKCWNDGYHISHHLKPAMHWTEHPLHFQKNLAQYAANDAIVFDGIHFLHIFFYLMAKRYDLLARHFVNLDDRYADDAEVVALLRSRTRRIAAAPVLAVACCSCHAERSEASYHVGTKRSNVIGCFTAFSMTATISQTQTCGQTGARAPSRRRG</sequence>
<evidence type="ECO:0000313" key="3">
    <source>
        <dbReference type="EMBL" id="MDO7876504.1"/>
    </source>
</evidence>
<keyword evidence="4" id="KW-1185">Reference proteome</keyword>
<keyword evidence="1" id="KW-0812">Transmembrane</keyword>
<name>A0ABT9BFN9_9BACT</name>
<protein>
    <submittedName>
        <fullName evidence="3">Fatty acid desaturase</fullName>
    </submittedName>
</protein>
<evidence type="ECO:0000313" key="4">
    <source>
        <dbReference type="Proteomes" id="UP001176429"/>
    </source>
</evidence>
<dbReference type="RefSeq" id="WP_305007873.1">
    <property type="nucleotide sequence ID" value="NZ_JAUQSY010000012.1"/>
</dbReference>
<dbReference type="Pfam" id="PF00487">
    <property type="entry name" value="FA_desaturase"/>
    <property type="match status" value="1"/>
</dbReference>
<dbReference type="InterPro" id="IPR005804">
    <property type="entry name" value="FA_desaturase_dom"/>
</dbReference>
<keyword evidence="1" id="KW-0472">Membrane</keyword>
<dbReference type="PANTHER" id="PTHR36459">
    <property type="entry name" value="ORF"/>
    <property type="match status" value="1"/>
</dbReference>